<keyword evidence="2 5" id="KW-0158">Chromosome</keyword>
<dbReference type="Proteomes" id="UP000663850">
    <property type="component" value="Unassembled WGS sequence"/>
</dbReference>
<comment type="subcellular location">
    <subcellularLocation>
        <location evidence="5">Nucleus</location>
    </subcellularLocation>
    <subcellularLocation>
        <location evidence="5">Chromosome</location>
        <location evidence="5">Telomere</location>
    </subcellularLocation>
</comment>
<evidence type="ECO:0000259" key="7">
    <source>
        <dbReference type="Pfam" id="PF08914"/>
    </source>
</evidence>
<evidence type="ECO:0000313" key="8">
    <source>
        <dbReference type="EMBL" id="CAE6461983.1"/>
    </source>
</evidence>
<comment type="caution">
    <text evidence="8">The sequence shown here is derived from an EMBL/GenBank/DDBJ whole genome shotgun (WGS) entry which is preliminary data.</text>
</comment>
<dbReference type="InterPro" id="IPR009057">
    <property type="entry name" value="Homeodomain-like_sf"/>
</dbReference>
<comment type="similarity">
    <text evidence="1 5">Belongs to the RAP1 family.</text>
</comment>
<evidence type="ECO:0000256" key="5">
    <source>
        <dbReference type="RuleBase" id="RU367107"/>
    </source>
</evidence>
<protein>
    <recommendedName>
        <fullName evidence="5">DNA-binding protein RAP1</fullName>
    </recommendedName>
</protein>
<dbReference type="GO" id="GO:0070187">
    <property type="term" value="C:shelterin complex"/>
    <property type="evidence" value="ECO:0007669"/>
    <property type="project" value="TreeGrafter"/>
</dbReference>
<accession>A0A8H3GQ78</accession>
<feature type="domain" description="TERF2-interacting telomeric protein 1 Myb" evidence="7">
    <location>
        <begin position="291"/>
        <end position="349"/>
    </location>
</feature>
<evidence type="ECO:0000256" key="6">
    <source>
        <dbReference type="SAM" id="MobiDB-lite"/>
    </source>
</evidence>
<dbReference type="SUPFAM" id="SSF46689">
    <property type="entry name" value="Homeodomain-like"/>
    <property type="match status" value="1"/>
</dbReference>
<keyword evidence="4 5" id="KW-0539">Nucleus</keyword>
<evidence type="ECO:0000256" key="3">
    <source>
        <dbReference type="ARBA" id="ARBA00022895"/>
    </source>
</evidence>
<dbReference type="AlphaFoldDB" id="A0A8H3GQ78"/>
<evidence type="ECO:0000256" key="4">
    <source>
        <dbReference type="ARBA" id="ARBA00023242"/>
    </source>
</evidence>
<feature type="region of interest" description="Disordered" evidence="6">
    <location>
        <begin position="363"/>
        <end position="525"/>
    </location>
</feature>
<feature type="compositionally biased region" description="Polar residues" evidence="6">
    <location>
        <begin position="448"/>
        <end position="475"/>
    </location>
</feature>
<feature type="compositionally biased region" description="Polar residues" evidence="6">
    <location>
        <begin position="507"/>
        <end position="523"/>
    </location>
</feature>
<dbReference type="PANTHER" id="PTHR16466">
    <property type="entry name" value="TELOMERE REPEAT-BINDING FACTOR 2-INTERACTING PROTEIN 1"/>
    <property type="match status" value="1"/>
</dbReference>
<dbReference type="PANTHER" id="PTHR16466:SF6">
    <property type="entry name" value="TELOMERIC REPEAT-BINDING FACTOR 2-INTERACTING PROTEIN 1"/>
    <property type="match status" value="1"/>
</dbReference>
<comment type="function">
    <text evidence="5">Involved in the regulation of telomere length, clustering and has a specific role in telomere position effect (TPE).</text>
</comment>
<comment type="subunit">
    <text evidence="5">Homodimer.</text>
</comment>
<dbReference type="InterPro" id="IPR015010">
    <property type="entry name" value="TERF2IP_Myb"/>
</dbReference>
<feature type="compositionally biased region" description="Low complexity" evidence="6">
    <location>
        <begin position="389"/>
        <end position="411"/>
    </location>
</feature>
<dbReference type="GO" id="GO:0031848">
    <property type="term" value="P:protection from non-homologous end joining at telomere"/>
    <property type="evidence" value="ECO:0007669"/>
    <property type="project" value="TreeGrafter"/>
</dbReference>
<dbReference type="GO" id="GO:0010833">
    <property type="term" value="P:telomere maintenance via telomere lengthening"/>
    <property type="evidence" value="ECO:0007669"/>
    <property type="project" value="UniProtKB-UniRule"/>
</dbReference>
<dbReference type="Gene3D" id="1.10.10.60">
    <property type="entry name" value="Homeodomain-like"/>
    <property type="match status" value="1"/>
</dbReference>
<name>A0A8H3GQ78_9AGAM</name>
<keyword evidence="3 5" id="KW-0779">Telomere</keyword>
<organism evidence="8 9">
    <name type="scientific">Rhizoctonia solani</name>
    <dbReference type="NCBI Taxonomy" id="456999"/>
    <lineage>
        <taxon>Eukaryota</taxon>
        <taxon>Fungi</taxon>
        <taxon>Dikarya</taxon>
        <taxon>Basidiomycota</taxon>
        <taxon>Agaricomycotina</taxon>
        <taxon>Agaricomycetes</taxon>
        <taxon>Cantharellales</taxon>
        <taxon>Ceratobasidiaceae</taxon>
        <taxon>Rhizoctonia</taxon>
    </lineage>
</organism>
<feature type="region of interest" description="Disordered" evidence="6">
    <location>
        <begin position="274"/>
        <end position="294"/>
    </location>
</feature>
<proteinExistence type="inferred from homology"/>
<evidence type="ECO:0000256" key="2">
    <source>
        <dbReference type="ARBA" id="ARBA00022454"/>
    </source>
</evidence>
<evidence type="ECO:0000256" key="1">
    <source>
        <dbReference type="ARBA" id="ARBA00010467"/>
    </source>
</evidence>
<dbReference type="Pfam" id="PF08914">
    <property type="entry name" value="Myb_Rap1"/>
    <property type="match status" value="1"/>
</dbReference>
<feature type="compositionally biased region" description="Polar residues" evidence="6">
    <location>
        <begin position="421"/>
        <end position="439"/>
    </location>
</feature>
<evidence type="ECO:0000313" key="9">
    <source>
        <dbReference type="Proteomes" id="UP000663850"/>
    </source>
</evidence>
<dbReference type="CDD" id="cd11655">
    <property type="entry name" value="rap1_myb-like"/>
    <property type="match status" value="1"/>
</dbReference>
<dbReference type="InterPro" id="IPR039595">
    <property type="entry name" value="TE2IP/Rap1"/>
</dbReference>
<gene>
    <name evidence="8" type="ORF">RDB_LOCUS52402</name>
</gene>
<sequence length="577" mass="63534">MEGGATSSGRIPGAAESTSTSNLFYDTASKEPLAFHLHSALPSKLKAELTHLIKASARQTHGGKIHKRLLDLHRPFYALISPDSPQVPQYAEYVCSLPEAERGTIVPYSFVRASITAREILLPVEFQPEPPTGHEEHSAPSWAPLAFTRGLSRQGPAVNQEQSNSSAGDGTLVDDDGWGGLEPVAVHLHSTIGRDDRRRLALKIATRIMLNFLQKAGGDPGSTIADARVVVADEDHAEFSRLRKQYEHSLRTYVEPVAWVARCLSRGRYSHDPIEKAPMSGRKPGADRNDFTTEDDNNLARFIARRIPDKSEGGRTGNNLYKDLCERTDIYPWASAHTWQSWRNRYRKKQDYFDPIIDKYVQTRQDNGDSKGEFQYSRGKKRQAPADSPPVRSRSPVSSNPEPTKRAPAAARAKRPRPLNENATTSRDAPRSMTNQQNIPDPDRPSGSRRQVQANANSDRMRSPASSTQRGITGSSRHEDTHTNGSGGQTTSGSEPEQARQEGSAARSGSHQDSTSTSTNPTRLPTEAIETAPLMGMDVNANPLMSNVYGYDSEDIHAKAKDLGLSDYLDSGFTSTW</sequence>
<dbReference type="GO" id="GO:0042162">
    <property type="term" value="F:telomeric DNA binding"/>
    <property type="evidence" value="ECO:0007669"/>
    <property type="project" value="TreeGrafter"/>
</dbReference>
<reference evidence="8" key="1">
    <citation type="submission" date="2021-01" db="EMBL/GenBank/DDBJ databases">
        <authorList>
            <person name="Kaushik A."/>
        </authorList>
    </citation>
    <scope>NUCLEOTIDE SEQUENCE</scope>
    <source>
        <strain evidence="8">Type strain: AG8-Rh-89/</strain>
    </source>
</reference>
<dbReference type="EMBL" id="CAJMWZ010002778">
    <property type="protein sequence ID" value="CAE6461983.1"/>
    <property type="molecule type" value="Genomic_DNA"/>
</dbReference>